<feature type="non-terminal residue" evidence="1">
    <location>
        <position position="1"/>
    </location>
</feature>
<protein>
    <submittedName>
        <fullName evidence="1">Uncharacterized protein</fullName>
    </submittedName>
</protein>
<dbReference type="STRING" id="1036808.A0A0C3DX24"/>
<reference evidence="2" key="2">
    <citation type="submission" date="2015-01" db="EMBL/GenBank/DDBJ databases">
        <title>Evolutionary Origins and Diversification of the Mycorrhizal Mutualists.</title>
        <authorList>
            <consortium name="DOE Joint Genome Institute"/>
            <consortium name="Mycorrhizal Genomics Consortium"/>
            <person name="Kohler A."/>
            <person name="Kuo A."/>
            <person name="Nagy L.G."/>
            <person name="Floudas D."/>
            <person name="Copeland A."/>
            <person name="Barry K.W."/>
            <person name="Cichocki N."/>
            <person name="Veneault-Fourrey C."/>
            <person name="LaButti K."/>
            <person name="Lindquist E.A."/>
            <person name="Lipzen A."/>
            <person name="Lundell T."/>
            <person name="Morin E."/>
            <person name="Murat C."/>
            <person name="Riley R."/>
            <person name="Ohm R."/>
            <person name="Sun H."/>
            <person name="Tunlid A."/>
            <person name="Henrissat B."/>
            <person name="Grigoriev I.V."/>
            <person name="Hibbett D.S."/>
            <person name="Martin F."/>
        </authorList>
    </citation>
    <scope>NUCLEOTIDE SEQUENCE [LARGE SCALE GENOMIC DNA]</scope>
    <source>
        <strain evidence="2">Foug A</strain>
    </source>
</reference>
<dbReference type="EMBL" id="KN822059">
    <property type="protein sequence ID" value="KIM60724.1"/>
    <property type="molecule type" value="Genomic_DNA"/>
</dbReference>
<proteinExistence type="predicted"/>
<dbReference type="HOGENOM" id="CLU_132803_0_0_1"/>
<accession>A0A0C3DX24</accession>
<evidence type="ECO:0000313" key="2">
    <source>
        <dbReference type="Proteomes" id="UP000053989"/>
    </source>
</evidence>
<organism evidence="1 2">
    <name type="scientific">Scleroderma citrinum Foug A</name>
    <dbReference type="NCBI Taxonomy" id="1036808"/>
    <lineage>
        <taxon>Eukaryota</taxon>
        <taxon>Fungi</taxon>
        <taxon>Dikarya</taxon>
        <taxon>Basidiomycota</taxon>
        <taxon>Agaricomycotina</taxon>
        <taxon>Agaricomycetes</taxon>
        <taxon>Agaricomycetidae</taxon>
        <taxon>Boletales</taxon>
        <taxon>Sclerodermatineae</taxon>
        <taxon>Sclerodermataceae</taxon>
        <taxon>Scleroderma</taxon>
    </lineage>
</organism>
<name>A0A0C3DX24_9AGAM</name>
<evidence type="ECO:0000313" key="1">
    <source>
        <dbReference type="EMBL" id="KIM60724.1"/>
    </source>
</evidence>
<keyword evidence="2" id="KW-1185">Reference proteome</keyword>
<feature type="non-terminal residue" evidence="1">
    <location>
        <position position="126"/>
    </location>
</feature>
<reference evidence="1 2" key="1">
    <citation type="submission" date="2014-04" db="EMBL/GenBank/DDBJ databases">
        <authorList>
            <consortium name="DOE Joint Genome Institute"/>
            <person name="Kuo A."/>
            <person name="Kohler A."/>
            <person name="Nagy L.G."/>
            <person name="Floudas D."/>
            <person name="Copeland A."/>
            <person name="Barry K.W."/>
            <person name="Cichocki N."/>
            <person name="Veneault-Fourrey C."/>
            <person name="LaButti K."/>
            <person name="Lindquist E.A."/>
            <person name="Lipzen A."/>
            <person name="Lundell T."/>
            <person name="Morin E."/>
            <person name="Murat C."/>
            <person name="Sun H."/>
            <person name="Tunlid A."/>
            <person name="Henrissat B."/>
            <person name="Grigoriev I.V."/>
            <person name="Hibbett D.S."/>
            <person name="Martin F."/>
            <person name="Nordberg H.P."/>
            <person name="Cantor M.N."/>
            <person name="Hua S.X."/>
        </authorList>
    </citation>
    <scope>NUCLEOTIDE SEQUENCE [LARGE SCALE GENOMIC DNA]</scope>
    <source>
        <strain evidence="1 2">Foug A</strain>
    </source>
</reference>
<sequence length="126" mass="14221">FLRHFTTLLTYGGKYDTDSKRVIAATGSIDPGQPVRILIVAQNPHANSPVESIFLKLVQKRHGSLNEVLAEYGPTNPDLIDHIANTWAALSAVNRRATDYVKQLASLEVFFLWRSFRKFTMRFSAD</sequence>
<dbReference type="Proteomes" id="UP000053989">
    <property type="component" value="Unassembled WGS sequence"/>
</dbReference>
<gene>
    <name evidence="1" type="ORF">SCLCIDRAFT_49381</name>
</gene>
<dbReference type="InParanoid" id="A0A0C3DX24"/>
<dbReference type="AlphaFoldDB" id="A0A0C3DX24"/>